<protein>
    <submittedName>
        <fullName evidence="1">Xanthine dehydrogenase family protein subunit M</fullName>
    </submittedName>
</protein>
<reference evidence="1 2" key="1">
    <citation type="submission" date="2024-09" db="EMBL/GenBank/DDBJ databases">
        <authorList>
            <person name="Lee S.D."/>
        </authorList>
    </citation>
    <scope>NUCLEOTIDE SEQUENCE [LARGE SCALE GENOMIC DNA]</scope>
    <source>
        <strain evidence="1 2">N1-1</strain>
    </source>
</reference>
<sequence length="286" mass="31119">MDLHTITESGPVHWAEPWRPGDAWLGGGTYLFSEPQPHLRRLRDLSGAGWPPLTVRPEGLEIAATCTVAQLSRFVLPGAWAVNQQLVTQCCRSFLASFKIWNMATVGGNLCNALPAGPMISLTAALDGVCLLRALDGGERRLPVAELVTGAGQNALGEGELLRSVTLPDAALRGRTAFRRASLHRHGRSAALLIGRLDPVDGSLTLTVTASTVRPVLLWFPLPPGAGELRRALGSAVPDGSWFDDIHGLPDWRRHMTLRLAEEIRRELQDREARDRDDQERSAPCG</sequence>
<evidence type="ECO:0000313" key="2">
    <source>
        <dbReference type="Proteomes" id="UP001592582"/>
    </source>
</evidence>
<proteinExistence type="predicted"/>
<name>A0ABV6VAW1_9ACTN</name>
<dbReference type="Pfam" id="PF00941">
    <property type="entry name" value="FAD_binding_5"/>
    <property type="match status" value="1"/>
</dbReference>
<keyword evidence="2" id="KW-1185">Reference proteome</keyword>
<gene>
    <name evidence="1" type="ORF">ACEZDG_16495</name>
</gene>
<dbReference type="InterPro" id="IPR051312">
    <property type="entry name" value="Diverse_Substr_Oxidored"/>
</dbReference>
<dbReference type="Gene3D" id="3.30.465.10">
    <property type="match status" value="1"/>
</dbReference>
<dbReference type="InterPro" id="IPR002346">
    <property type="entry name" value="Mopterin_DH_FAD-bd"/>
</dbReference>
<dbReference type="PROSITE" id="PS51387">
    <property type="entry name" value="FAD_PCMH"/>
    <property type="match status" value="1"/>
</dbReference>
<dbReference type="PANTHER" id="PTHR42659:SF9">
    <property type="entry name" value="XANTHINE DEHYDROGENASE FAD-BINDING SUBUNIT XDHB-RELATED"/>
    <property type="match status" value="1"/>
</dbReference>
<dbReference type="PANTHER" id="PTHR42659">
    <property type="entry name" value="XANTHINE DEHYDROGENASE SUBUNIT C-RELATED"/>
    <property type="match status" value="1"/>
</dbReference>
<dbReference type="InterPro" id="IPR016166">
    <property type="entry name" value="FAD-bd_PCMH"/>
</dbReference>
<accession>A0ABV6VAW1</accession>
<evidence type="ECO:0000313" key="1">
    <source>
        <dbReference type="EMBL" id="MFC1410864.1"/>
    </source>
</evidence>
<comment type="caution">
    <text evidence="1">The sequence shown here is derived from an EMBL/GenBank/DDBJ whole genome shotgun (WGS) entry which is preliminary data.</text>
</comment>
<dbReference type="InterPro" id="IPR036318">
    <property type="entry name" value="FAD-bd_PCMH-like_sf"/>
</dbReference>
<dbReference type="InterPro" id="IPR016169">
    <property type="entry name" value="FAD-bd_PCMH_sub2"/>
</dbReference>
<dbReference type="SUPFAM" id="SSF56176">
    <property type="entry name" value="FAD-binding/transporter-associated domain-like"/>
    <property type="match status" value="1"/>
</dbReference>
<organism evidence="1 2">
    <name type="scientific">Streptacidiphilus alkalitolerans</name>
    <dbReference type="NCBI Taxonomy" id="3342712"/>
    <lineage>
        <taxon>Bacteria</taxon>
        <taxon>Bacillati</taxon>
        <taxon>Actinomycetota</taxon>
        <taxon>Actinomycetes</taxon>
        <taxon>Kitasatosporales</taxon>
        <taxon>Streptomycetaceae</taxon>
        <taxon>Streptacidiphilus</taxon>
    </lineage>
</organism>
<dbReference type="Proteomes" id="UP001592582">
    <property type="component" value="Unassembled WGS sequence"/>
</dbReference>
<dbReference type="EMBL" id="JBHEZX010000006">
    <property type="protein sequence ID" value="MFC1410864.1"/>
    <property type="molecule type" value="Genomic_DNA"/>
</dbReference>